<proteinExistence type="inferred from homology"/>
<dbReference type="CDD" id="cd01284">
    <property type="entry name" value="Riboflavin_deaminase-reductase"/>
    <property type="match status" value="1"/>
</dbReference>
<dbReference type="PIRSF" id="PIRSF006769">
    <property type="entry name" value="RibD"/>
    <property type="match status" value="1"/>
</dbReference>
<dbReference type="Gene3D" id="3.40.140.10">
    <property type="entry name" value="Cytidine Deaminase, domain 2"/>
    <property type="match status" value="1"/>
</dbReference>
<keyword evidence="9" id="KW-0686">Riboflavin biosynthesis</keyword>
<dbReference type="PROSITE" id="PS51747">
    <property type="entry name" value="CYT_DCMP_DEAMINASES_2"/>
    <property type="match status" value="1"/>
</dbReference>
<dbReference type="EMBL" id="JAVNWW010000002">
    <property type="protein sequence ID" value="MDU0808793.1"/>
    <property type="molecule type" value="Genomic_DNA"/>
</dbReference>
<evidence type="ECO:0000259" key="10">
    <source>
        <dbReference type="PROSITE" id="PS51747"/>
    </source>
</evidence>
<dbReference type="InterPro" id="IPR004794">
    <property type="entry name" value="Eubact_RibD"/>
</dbReference>
<dbReference type="GO" id="GO:0008835">
    <property type="term" value="F:diaminohydroxyphosphoribosylaminopyrimidine deaminase activity"/>
    <property type="evidence" value="ECO:0007669"/>
    <property type="project" value="UniProtKB-EC"/>
</dbReference>
<feature type="domain" description="CMP/dCMP-type deaminase" evidence="10">
    <location>
        <begin position="2"/>
        <end position="123"/>
    </location>
</feature>
<dbReference type="SUPFAM" id="SSF53597">
    <property type="entry name" value="Dihydrofolate reductase-like"/>
    <property type="match status" value="1"/>
</dbReference>
<organism evidence="11 12">
    <name type="scientific">Aquirufa regiilacus</name>
    <dbReference type="NCBI Taxonomy" id="3024868"/>
    <lineage>
        <taxon>Bacteria</taxon>
        <taxon>Pseudomonadati</taxon>
        <taxon>Bacteroidota</taxon>
        <taxon>Cytophagia</taxon>
        <taxon>Cytophagales</taxon>
        <taxon>Flectobacillaceae</taxon>
        <taxon>Aquirufa</taxon>
    </lineage>
</organism>
<dbReference type="EC" id="1.1.1.193" evidence="9"/>
<dbReference type="EC" id="3.5.4.26" evidence="9"/>
<dbReference type="Pfam" id="PF00383">
    <property type="entry name" value="dCMP_cyt_deam_1"/>
    <property type="match status" value="1"/>
</dbReference>
<keyword evidence="12" id="KW-1185">Reference proteome</keyword>
<evidence type="ECO:0000256" key="1">
    <source>
        <dbReference type="ARBA" id="ARBA00002151"/>
    </source>
</evidence>
<comment type="function">
    <text evidence="1 9">Converts 2,5-diamino-6-(ribosylamino)-4(3h)-pyrimidinone 5'-phosphate into 5-amino-6-(ribosylamino)-2,4(1h,3h)-pyrimidinedione 5'-phosphate.</text>
</comment>
<dbReference type="InterPro" id="IPR016193">
    <property type="entry name" value="Cytidine_deaminase-like"/>
</dbReference>
<evidence type="ECO:0000313" key="11">
    <source>
        <dbReference type="EMBL" id="MDU0808793.1"/>
    </source>
</evidence>
<accession>A0ABU3TSE5</accession>
<evidence type="ECO:0000256" key="5">
    <source>
        <dbReference type="ARBA" id="ARBA00007417"/>
    </source>
</evidence>
<dbReference type="GO" id="GO:0008703">
    <property type="term" value="F:5-amino-6-(5-phosphoribosylamino)uracil reductase activity"/>
    <property type="evidence" value="ECO:0007669"/>
    <property type="project" value="UniProtKB-EC"/>
</dbReference>
<dbReference type="NCBIfam" id="TIGR00326">
    <property type="entry name" value="eubact_ribD"/>
    <property type="match status" value="1"/>
</dbReference>
<dbReference type="InterPro" id="IPR002734">
    <property type="entry name" value="RibDG_C"/>
</dbReference>
<reference evidence="11 12" key="1">
    <citation type="submission" date="2023-09" db="EMBL/GenBank/DDBJ databases">
        <title>Aquirufa genomes.</title>
        <authorList>
            <person name="Pitt A."/>
        </authorList>
    </citation>
    <scope>NUCLEOTIDE SEQUENCE [LARGE SCALE GENOMIC DNA]</scope>
    <source>
        <strain evidence="11 12">LEOWEIH-7C</strain>
    </source>
</reference>
<evidence type="ECO:0000256" key="8">
    <source>
        <dbReference type="ARBA" id="ARBA00023268"/>
    </source>
</evidence>
<name>A0ABU3TSE5_9BACT</name>
<gene>
    <name evidence="11" type="primary">ribD</name>
    <name evidence="11" type="ORF">PQG45_07080</name>
</gene>
<keyword evidence="6 9" id="KW-0521">NADP</keyword>
<comment type="pathway">
    <text evidence="2 9">Cofactor biosynthesis; riboflavin biosynthesis; 5-amino-6-(D-ribitylamino)uracil from GTP: step 2/4.</text>
</comment>
<comment type="similarity">
    <text evidence="4 9">In the N-terminal section; belongs to the cytidine and deoxycytidylate deaminase family.</text>
</comment>
<dbReference type="PANTHER" id="PTHR38011">
    <property type="entry name" value="DIHYDROFOLATE REDUCTASE FAMILY PROTEIN (AFU_ORTHOLOGUE AFUA_8G06820)"/>
    <property type="match status" value="1"/>
</dbReference>
<dbReference type="SUPFAM" id="SSF53927">
    <property type="entry name" value="Cytidine deaminase-like"/>
    <property type="match status" value="1"/>
</dbReference>
<sequence>MLTDEIWMQRALDLAQLGGGFVVPNPWVGCVVVRDGIMLGEGYHAHYGGPHAEVRAFEGIQDASGSTAYVSLEPCSHTGKTPPCANLLIKHQVQRVVICNLDPNPLVAGQGVAKLQAAGIDVQIGVLSEKGELINRRFFYYHRNQRSYITVKYASSADQFIAHSNGHAQVFSNAISHQLVHRLRAEHQAILVGVNTANADNPSLTTRSWPGNSPLRFVLDPQARMDDNLVLLQDEFPTYIFTYSVTKSVGNKQWIALGSVDYLKTFMTYCQENSIQSILIEGGARTIETFMQEIEVQEIIHIESNEALDSGIAAPHIDESYAKKYSVGSNNSWRIQLGKENLA</sequence>
<comment type="similarity">
    <text evidence="5 9">In the C-terminal section; belongs to the HTP reductase family.</text>
</comment>
<keyword evidence="7 9" id="KW-0560">Oxidoreductase</keyword>
<dbReference type="InterPro" id="IPR050765">
    <property type="entry name" value="Riboflavin_Biosynth_HTPR"/>
</dbReference>
<keyword evidence="9 11" id="KW-0378">Hydrolase</keyword>
<evidence type="ECO:0000256" key="4">
    <source>
        <dbReference type="ARBA" id="ARBA00005259"/>
    </source>
</evidence>
<dbReference type="Pfam" id="PF01872">
    <property type="entry name" value="RibD_C"/>
    <property type="match status" value="1"/>
</dbReference>
<comment type="pathway">
    <text evidence="3 9">Cofactor biosynthesis; riboflavin biosynthesis; 5-amino-6-(D-ribitylamino)uracil from GTP: step 3/4.</text>
</comment>
<dbReference type="InterPro" id="IPR024072">
    <property type="entry name" value="DHFR-like_dom_sf"/>
</dbReference>
<evidence type="ECO:0000256" key="6">
    <source>
        <dbReference type="ARBA" id="ARBA00022857"/>
    </source>
</evidence>
<evidence type="ECO:0000256" key="7">
    <source>
        <dbReference type="ARBA" id="ARBA00023002"/>
    </source>
</evidence>
<dbReference type="Gene3D" id="3.40.430.10">
    <property type="entry name" value="Dihydrofolate Reductase, subunit A"/>
    <property type="match status" value="1"/>
</dbReference>
<evidence type="ECO:0000256" key="2">
    <source>
        <dbReference type="ARBA" id="ARBA00004882"/>
    </source>
</evidence>
<dbReference type="InterPro" id="IPR002125">
    <property type="entry name" value="CMP_dCMP_dom"/>
</dbReference>
<evidence type="ECO:0000256" key="3">
    <source>
        <dbReference type="ARBA" id="ARBA00004910"/>
    </source>
</evidence>
<keyword evidence="9" id="KW-0862">Zinc</keyword>
<comment type="catalytic activity">
    <reaction evidence="9">
        <text>5-amino-6-(5-phospho-D-ribitylamino)uracil + NADP(+) = 5-amino-6-(5-phospho-D-ribosylamino)uracil + NADPH + H(+)</text>
        <dbReference type="Rhea" id="RHEA:17845"/>
        <dbReference type="ChEBI" id="CHEBI:15378"/>
        <dbReference type="ChEBI" id="CHEBI:57783"/>
        <dbReference type="ChEBI" id="CHEBI:58349"/>
        <dbReference type="ChEBI" id="CHEBI:58421"/>
        <dbReference type="ChEBI" id="CHEBI:58453"/>
        <dbReference type="EC" id="1.1.1.193"/>
    </reaction>
</comment>
<dbReference type="PANTHER" id="PTHR38011:SF7">
    <property type="entry name" value="2,5-DIAMINO-6-RIBOSYLAMINO-4(3H)-PYRIMIDINONE 5'-PHOSPHATE REDUCTASE"/>
    <property type="match status" value="1"/>
</dbReference>
<comment type="caution">
    <text evidence="11">The sequence shown here is derived from an EMBL/GenBank/DDBJ whole genome shotgun (WGS) entry which is preliminary data.</text>
</comment>
<evidence type="ECO:0000256" key="9">
    <source>
        <dbReference type="PIRNR" id="PIRNR006769"/>
    </source>
</evidence>
<keyword evidence="8" id="KW-0511">Multifunctional enzyme</keyword>
<protein>
    <recommendedName>
        <fullName evidence="9">Riboflavin biosynthesis protein RibD</fullName>
    </recommendedName>
    <domain>
        <recommendedName>
            <fullName evidence="9">Diaminohydroxyphosphoribosylaminopyrimidine deaminase</fullName>
            <shortName evidence="9">DRAP deaminase</shortName>
            <ecNumber evidence="9">3.5.4.26</ecNumber>
        </recommendedName>
        <alternativeName>
            <fullName evidence="9">Riboflavin-specific deaminase</fullName>
        </alternativeName>
    </domain>
    <domain>
        <recommendedName>
            <fullName evidence="9">5-amino-6-(5-phosphoribosylamino)uracil reductase</fullName>
            <ecNumber evidence="9">1.1.1.193</ecNumber>
        </recommendedName>
        <alternativeName>
            <fullName evidence="9">HTP reductase</fullName>
        </alternativeName>
    </domain>
</protein>
<comment type="cofactor">
    <cofactor evidence="9">
        <name>Zn(2+)</name>
        <dbReference type="ChEBI" id="CHEBI:29105"/>
    </cofactor>
    <text evidence="9">Binds 1 zinc ion.</text>
</comment>
<comment type="catalytic activity">
    <reaction evidence="9">
        <text>2,5-diamino-6-hydroxy-4-(5-phosphoribosylamino)-pyrimidine + H2O + H(+) = 5-amino-6-(5-phospho-D-ribosylamino)uracil + NH4(+)</text>
        <dbReference type="Rhea" id="RHEA:21868"/>
        <dbReference type="ChEBI" id="CHEBI:15377"/>
        <dbReference type="ChEBI" id="CHEBI:15378"/>
        <dbReference type="ChEBI" id="CHEBI:28938"/>
        <dbReference type="ChEBI" id="CHEBI:58453"/>
        <dbReference type="ChEBI" id="CHEBI:58614"/>
        <dbReference type="EC" id="3.5.4.26"/>
    </reaction>
</comment>
<evidence type="ECO:0000313" key="12">
    <source>
        <dbReference type="Proteomes" id="UP001249959"/>
    </source>
</evidence>
<dbReference type="RefSeq" id="WP_315574908.1">
    <property type="nucleotide sequence ID" value="NZ_JARDXH010000001.1"/>
</dbReference>
<dbReference type="Proteomes" id="UP001249959">
    <property type="component" value="Unassembled WGS sequence"/>
</dbReference>
<keyword evidence="9" id="KW-0479">Metal-binding</keyword>